<keyword evidence="4 8" id="KW-0812">Transmembrane</keyword>
<evidence type="ECO:0000256" key="6">
    <source>
        <dbReference type="ARBA" id="ARBA00023065"/>
    </source>
</evidence>
<dbReference type="GO" id="GO:0030001">
    <property type="term" value="P:metal ion transport"/>
    <property type="evidence" value="ECO:0007669"/>
    <property type="project" value="UniProtKB-ARBA"/>
</dbReference>
<organism evidence="9">
    <name type="scientific">Solanum cheesmaniae</name>
    <name type="common">Galapagos Island tomato</name>
    <name type="synonym">Lycopersicon cheesmaniae</name>
    <dbReference type="NCBI Taxonomy" id="142759"/>
    <lineage>
        <taxon>Eukaryota</taxon>
        <taxon>Viridiplantae</taxon>
        <taxon>Streptophyta</taxon>
        <taxon>Embryophyta</taxon>
        <taxon>Tracheophyta</taxon>
        <taxon>Spermatophyta</taxon>
        <taxon>Magnoliopsida</taxon>
        <taxon>eudicotyledons</taxon>
        <taxon>Gunneridae</taxon>
        <taxon>Pentapetalae</taxon>
        <taxon>asterids</taxon>
        <taxon>lamiids</taxon>
        <taxon>Solanales</taxon>
        <taxon>Solanaceae</taxon>
        <taxon>Solanoideae</taxon>
        <taxon>Solaneae</taxon>
        <taxon>Solanum</taxon>
        <taxon>Solanum subgen. Lycopersicon</taxon>
    </lineage>
</organism>
<evidence type="ECO:0000313" key="9">
    <source>
        <dbReference type="EMBL" id="CCJ09643.1"/>
    </source>
</evidence>
<feature type="transmembrane region" description="Helical" evidence="8">
    <location>
        <begin position="395"/>
        <end position="415"/>
    </location>
</feature>
<protein>
    <submittedName>
        <fullName evidence="9">Na+ transporter</fullName>
    </submittedName>
</protein>
<proteinExistence type="evidence at transcript level"/>
<dbReference type="InterPro" id="IPR051143">
    <property type="entry name" value="TrkH_K-transport"/>
</dbReference>
<dbReference type="InterPro" id="IPR003445">
    <property type="entry name" value="Cat_transpt"/>
</dbReference>
<reference evidence="9" key="1">
    <citation type="journal article" date="2013" name="Plant Cell Environ.">
        <title>Two closely linked tomato HKT coding genes are positional candidates for the major tomato QTL involved in Na(+) /K(+) homeostasis.</title>
        <authorList>
            <person name="Asins M.J."/>
            <person name="Villalta I."/>
            <person name="Aly M.M."/>
            <person name="Olias R."/>
            <person name="Alvarez DE Morales P."/>
            <person name="Huertas R."/>
            <person name="Li J."/>
            <person name="Jaime-Perez N."/>
            <person name="Haro R."/>
            <person name="Raga V."/>
            <person name="Carbonell E.A."/>
            <person name="Belver A."/>
        </authorList>
    </citation>
    <scope>NUCLEOTIDE SEQUENCE</scope>
    <source>
        <tissue evidence="9">Root</tissue>
    </source>
</reference>
<feature type="transmembrane region" description="Helical" evidence="8">
    <location>
        <begin position="14"/>
        <end position="35"/>
    </location>
</feature>
<evidence type="ECO:0000256" key="3">
    <source>
        <dbReference type="ARBA" id="ARBA00022448"/>
    </source>
</evidence>
<keyword evidence="3" id="KW-0813">Transport</keyword>
<feature type="transmembrane region" description="Helical" evidence="8">
    <location>
        <begin position="343"/>
        <end position="362"/>
    </location>
</feature>
<comment type="similarity">
    <text evidence="2">Belongs to the TrkH potassium transport family. HKT (TC 2.A.38.3) subfamily.</text>
</comment>
<feature type="transmembrane region" description="Helical" evidence="8">
    <location>
        <begin position="47"/>
        <end position="65"/>
    </location>
</feature>
<name>S0CQ14_SOLCE</name>
<evidence type="ECO:0000256" key="5">
    <source>
        <dbReference type="ARBA" id="ARBA00022989"/>
    </source>
</evidence>
<comment type="subcellular location">
    <subcellularLocation>
        <location evidence="1">Membrane</location>
        <topology evidence="1">Multi-pass membrane protein</topology>
    </subcellularLocation>
</comment>
<evidence type="ECO:0000256" key="7">
    <source>
        <dbReference type="ARBA" id="ARBA00023136"/>
    </source>
</evidence>
<feature type="transmembrane region" description="Helical" evidence="8">
    <location>
        <begin position="449"/>
        <end position="467"/>
    </location>
</feature>
<dbReference type="GO" id="GO:0005886">
    <property type="term" value="C:plasma membrane"/>
    <property type="evidence" value="ECO:0007669"/>
    <property type="project" value="TreeGrafter"/>
</dbReference>
<feature type="transmembrane region" description="Helical" evidence="8">
    <location>
        <begin position="282"/>
        <end position="306"/>
    </location>
</feature>
<dbReference type="AlphaFoldDB" id="S0CQ14"/>
<keyword evidence="7 8" id="KW-0472">Membrane</keyword>
<dbReference type="PANTHER" id="PTHR31064:SF38">
    <property type="entry name" value="CATION TRANSPORTER HKT1_4-RELATED"/>
    <property type="match status" value="1"/>
</dbReference>
<dbReference type="EMBL" id="HE962485">
    <property type="protein sequence ID" value="CCJ09643.1"/>
    <property type="molecule type" value="mRNA"/>
</dbReference>
<evidence type="ECO:0000256" key="8">
    <source>
        <dbReference type="SAM" id="Phobius"/>
    </source>
</evidence>
<dbReference type="Pfam" id="PF02386">
    <property type="entry name" value="TrkH"/>
    <property type="match status" value="1"/>
</dbReference>
<sequence>MSSLSYLGEKLQHLFSSIFLYVSCLCGSTCFLISSLYRSILFKVNKFFIQLFYFIFISIFGFLILRNLNPRHSEDFTSTNLDLFFTSVSSATISSMSTLEMEVFSNSQLIVITFLMFIGGEVFISMIELYLIRPKFKPWRKNSKIESILSSNNSTTSSPRNSNFNNDDDYNIELDIVVLPDSPKSIKSDKDKDDFTSSDNNLKYQSIKFLGVVTLVYLLLINIVGMSLVLMYLAFVSSAKDVLINKGLNTYIFTIFTTISSFVSCGFVPTNENMMVFSKNSGLLWILIPLLLVGNALYPMCLRFSIRLMGKLFVSKKREAKYLLKNSREIGHLHLFSRQHSRLLVVTMFGFILVQFILFCALEWNSNGLNGLNSYQRFVGSLFQVVNARHTGETIVDISTLSPPILVMFIVMMYLPPYTSFIPVKGVEENTEEYLFGEKQKRGKVVENFIFSQLCYLSLFIVLICITERKKMKDDPLNFNVLNITLEVISAYGNVGFTTGYSCDRMINGDQSCKNKWYGFVGKWSDEGKIIIIIIMFFGRLKKFNMQGGKAWKLL</sequence>
<dbReference type="GO" id="GO:0008324">
    <property type="term" value="F:monoatomic cation transmembrane transporter activity"/>
    <property type="evidence" value="ECO:0007669"/>
    <property type="project" value="InterPro"/>
</dbReference>
<dbReference type="PANTHER" id="PTHR31064">
    <property type="entry name" value="POTASSIUM TRANSPORT PROTEIN DDB_G0292412-RELATED"/>
    <property type="match status" value="1"/>
</dbReference>
<feature type="transmembrane region" description="Helical" evidence="8">
    <location>
        <begin position="248"/>
        <end position="270"/>
    </location>
</feature>
<evidence type="ECO:0000256" key="4">
    <source>
        <dbReference type="ARBA" id="ARBA00022692"/>
    </source>
</evidence>
<evidence type="ECO:0000256" key="2">
    <source>
        <dbReference type="ARBA" id="ARBA00010864"/>
    </source>
</evidence>
<accession>S0CQ14</accession>
<keyword evidence="6" id="KW-0406">Ion transport</keyword>
<evidence type="ECO:0000256" key="1">
    <source>
        <dbReference type="ARBA" id="ARBA00004141"/>
    </source>
</evidence>
<gene>
    <name evidence="9" type="primary">HKT1,1</name>
</gene>
<feature type="transmembrane region" description="Helical" evidence="8">
    <location>
        <begin position="109"/>
        <end position="132"/>
    </location>
</feature>
<feature type="transmembrane region" description="Helical" evidence="8">
    <location>
        <begin position="209"/>
        <end position="236"/>
    </location>
</feature>
<keyword evidence="5 8" id="KW-1133">Transmembrane helix</keyword>